<feature type="region of interest" description="Disordered" evidence="5">
    <location>
        <begin position="1"/>
        <end position="35"/>
    </location>
</feature>
<keyword evidence="2" id="KW-0436">Ligase</keyword>
<dbReference type="PANTHER" id="PTHR12241">
    <property type="entry name" value="TUBULIN POLYGLUTAMYLASE"/>
    <property type="match status" value="1"/>
</dbReference>
<dbReference type="Proteomes" id="UP000028990">
    <property type="component" value="Unassembled WGS sequence"/>
</dbReference>
<dbReference type="eggNOG" id="KOG2158">
    <property type="taxonomic scope" value="Eukaryota"/>
</dbReference>
<feature type="region of interest" description="Disordered" evidence="5">
    <location>
        <begin position="762"/>
        <end position="804"/>
    </location>
</feature>
<keyword evidence="7" id="KW-1185">Reference proteome</keyword>
<evidence type="ECO:0000256" key="1">
    <source>
        <dbReference type="ARBA" id="ARBA00001946"/>
    </source>
</evidence>
<evidence type="ECO:0000313" key="7">
    <source>
        <dbReference type="Proteomes" id="UP000028990"/>
    </source>
</evidence>
<feature type="region of interest" description="Disordered" evidence="5">
    <location>
        <begin position="121"/>
        <end position="141"/>
    </location>
</feature>
<keyword evidence="3" id="KW-0547">Nucleotide-binding</keyword>
<evidence type="ECO:0000256" key="2">
    <source>
        <dbReference type="ARBA" id="ARBA00022598"/>
    </source>
</evidence>
<dbReference type="Pfam" id="PF03133">
    <property type="entry name" value="TTL"/>
    <property type="match status" value="1"/>
</dbReference>
<reference evidence="6 7" key="1">
    <citation type="submission" date="2013-11" db="EMBL/GenBank/DDBJ databases">
        <title>The Damaraland mole rat (Fukomys damarensis) genome and evolution of African mole rats.</title>
        <authorList>
            <person name="Gladyshev V.N."/>
            <person name="Fang X."/>
        </authorList>
    </citation>
    <scope>NUCLEOTIDE SEQUENCE [LARGE SCALE GENOMIC DNA]</scope>
    <source>
        <tissue evidence="6">Liver</tissue>
    </source>
</reference>
<dbReference type="GO" id="GO:0036064">
    <property type="term" value="C:ciliary basal body"/>
    <property type="evidence" value="ECO:0007669"/>
    <property type="project" value="TreeGrafter"/>
</dbReference>
<dbReference type="GO" id="GO:0070740">
    <property type="term" value="F:tubulin-glutamic acid ligase activity"/>
    <property type="evidence" value="ECO:0007669"/>
    <property type="project" value="TreeGrafter"/>
</dbReference>
<gene>
    <name evidence="6" type="ORF">H920_03640</name>
</gene>
<feature type="region of interest" description="Disordered" evidence="5">
    <location>
        <begin position="928"/>
        <end position="947"/>
    </location>
</feature>
<dbReference type="Gene3D" id="3.30.470.20">
    <property type="entry name" value="ATP-grasp fold, B domain"/>
    <property type="match status" value="1"/>
</dbReference>
<feature type="compositionally biased region" description="Low complexity" evidence="5">
    <location>
        <begin position="779"/>
        <end position="792"/>
    </location>
</feature>
<dbReference type="AlphaFoldDB" id="A0A091DWU3"/>
<accession>A0A091DWU3</accession>
<feature type="region of interest" description="Disordered" evidence="5">
    <location>
        <begin position="674"/>
        <end position="694"/>
    </location>
</feature>
<dbReference type="PANTHER" id="PTHR12241:SF96">
    <property type="entry name" value="TUBULIN POLYGLUTAMYLASE TTLL6"/>
    <property type="match status" value="1"/>
</dbReference>
<comment type="cofactor">
    <cofactor evidence="1">
        <name>Mg(2+)</name>
        <dbReference type="ChEBI" id="CHEBI:18420"/>
    </cofactor>
</comment>
<feature type="region of interest" description="Disordered" evidence="5">
    <location>
        <begin position="1014"/>
        <end position="1060"/>
    </location>
</feature>
<evidence type="ECO:0000256" key="3">
    <source>
        <dbReference type="ARBA" id="ARBA00022741"/>
    </source>
</evidence>
<dbReference type="GO" id="GO:0015631">
    <property type="term" value="F:tubulin binding"/>
    <property type="evidence" value="ECO:0007669"/>
    <property type="project" value="TreeGrafter"/>
</dbReference>
<dbReference type="PROSITE" id="PS51221">
    <property type="entry name" value="TTL"/>
    <property type="match status" value="1"/>
</dbReference>
<name>A0A091DWU3_FUKDA</name>
<proteinExistence type="predicted"/>
<evidence type="ECO:0000256" key="4">
    <source>
        <dbReference type="ARBA" id="ARBA00022840"/>
    </source>
</evidence>
<evidence type="ECO:0000256" key="5">
    <source>
        <dbReference type="SAM" id="MobiDB-lite"/>
    </source>
</evidence>
<sequence length="1060" mass="118347">MGARVLAPPPRGLRKRLRAIPPGGDRRVGTADTNDRWYQPFTASFPIERSFPGDSPAPIAPARIASGMERSPLGPKPGKNIALGKKGGRCLKHQGEEGAASEDREDGAMEDLKEIITLAFVRENSQKGPQSGQPHCKKRKRKKRLRELLLSNPAAVRRAAQQYGLREGGEHDDWTLCWTDYSLSLERVMEMKSYQKINHFPGMSEICRKDLLARNLSRMLKMFPRDFHFFPRTWCLPADWGGLQTYSRSRKNKTYICKPDSGCQGRGIFITRTVKEIKPGEDMICQLYISKPFVIDGFKFDLRIYVLVTSCDPLRVFVYNEGLARFATTSYSQPCADNLDDICMHLTNYSINKHSSNFIQDAHSGSKRKLSAFNVYMESQGYDVPRIWRAIEDLIVKTLIAAHPVIKHNYQSCFPNHTLNSACFEILGFDILLDCELKPWLLEGTGWQLPPTASSPGAVSWAGCDGEPERPPGGGRWLGIGQSRVPEAQPDLAVHRGDPEAALPVVNHSPSFSTDTQLDKEVKDRLLYDTLVLINLGSCDKKRVLEEERQRGRFLQQCHSREVSPSDPSVSWHSCYSRLQQGIHGIIHGEPWHQAQQQRLMEEARGFQAAWLQKTEKYEKENCGGFRLIYPSLNLDKYEEFFQDNSSLFQDTAASRAREVCTRQLIQELKLRQQKKSFQRQEKKPELQGEAAVPPAAGSGVLHAQLALGCQRQKEERGRGFEAAGSREPKAARPCSAKLDWRSPGSGLQCCEAHANVKEATPAPATNAATGSVCKRRQQQQTPQQLTQETAQPSTPITPQPVVRNSTSNWTWLKRDRKEQGLVSELLKRRLALLPAHHNPRLLLSAQSHGCPDTPGCARSRGVRASVPELQQSTREHPALLGERCPGRRSSGEKRKLGVCPLVLLQSPQNRDVSLKDLLVVATPAHLDQRPGRSHTGAVRDLSPQDRDTYGHCLVSGHRECDGKPRGCKSRCPLDVCVEGHQLSLERRKHRGDQVHCEVSEAKRMFTLGSSEEAGMACGSEKPDSTLETPELPPTPGSSAADGGSQIQAWIPDPAVPRWT</sequence>
<feature type="compositionally biased region" description="Basic and acidic residues" evidence="5">
    <location>
        <begin position="24"/>
        <end position="35"/>
    </location>
</feature>
<dbReference type="GO" id="GO:0005524">
    <property type="term" value="F:ATP binding"/>
    <property type="evidence" value="ECO:0007669"/>
    <property type="project" value="UniProtKB-KW"/>
</dbReference>
<protein>
    <submittedName>
        <fullName evidence="6">Tubulin polyglutamylase TTLL6</fullName>
    </submittedName>
</protein>
<keyword evidence="4" id="KW-0067">ATP-binding</keyword>
<dbReference type="InterPro" id="IPR004344">
    <property type="entry name" value="TTL/TTLL_fam"/>
</dbReference>
<organism evidence="6 7">
    <name type="scientific">Fukomys damarensis</name>
    <name type="common">Damaraland mole rat</name>
    <name type="synonym">Cryptomys damarensis</name>
    <dbReference type="NCBI Taxonomy" id="885580"/>
    <lineage>
        <taxon>Eukaryota</taxon>
        <taxon>Metazoa</taxon>
        <taxon>Chordata</taxon>
        <taxon>Craniata</taxon>
        <taxon>Vertebrata</taxon>
        <taxon>Euteleostomi</taxon>
        <taxon>Mammalia</taxon>
        <taxon>Eutheria</taxon>
        <taxon>Euarchontoglires</taxon>
        <taxon>Glires</taxon>
        <taxon>Rodentia</taxon>
        <taxon>Hystricomorpha</taxon>
        <taxon>Bathyergidae</taxon>
        <taxon>Fukomys</taxon>
    </lineage>
</organism>
<dbReference type="SUPFAM" id="SSF56059">
    <property type="entry name" value="Glutathione synthetase ATP-binding domain-like"/>
    <property type="match status" value="1"/>
</dbReference>
<feature type="compositionally biased region" description="Polar residues" evidence="5">
    <location>
        <begin position="793"/>
        <end position="804"/>
    </location>
</feature>
<evidence type="ECO:0000313" key="6">
    <source>
        <dbReference type="EMBL" id="KFO34938.1"/>
    </source>
</evidence>
<dbReference type="GO" id="GO:0000226">
    <property type="term" value="P:microtubule cytoskeleton organization"/>
    <property type="evidence" value="ECO:0007669"/>
    <property type="project" value="TreeGrafter"/>
</dbReference>
<dbReference type="EMBL" id="KN121896">
    <property type="protein sequence ID" value="KFO34938.1"/>
    <property type="molecule type" value="Genomic_DNA"/>
</dbReference>